<name>C5LVW7_PERM5</name>
<dbReference type="Pfam" id="PF00665">
    <property type="entry name" value="rve"/>
    <property type="match status" value="1"/>
</dbReference>
<dbReference type="Pfam" id="PF17917">
    <property type="entry name" value="RT_RNaseH"/>
    <property type="match status" value="1"/>
</dbReference>
<feature type="region of interest" description="Disordered" evidence="9">
    <location>
        <begin position="449"/>
        <end position="562"/>
    </location>
</feature>
<dbReference type="InterPro" id="IPR043128">
    <property type="entry name" value="Rev_trsase/Diguanyl_cyclase"/>
</dbReference>
<dbReference type="Gene3D" id="3.10.10.10">
    <property type="entry name" value="HIV Type 1 Reverse Transcriptase, subunit A, domain 1"/>
    <property type="match status" value="1"/>
</dbReference>
<evidence type="ECO:0000256" key="9">
    <source>
        <dbReference type="SAM" id="MobiDB-lite"/>
    </source>
</evidence>
<keyword evidence="8" id="KW-0479">Metal-binding</keyword>
<dbReference type="SUPFAM" id="SSF53098">
    <property type="entry name" value="Ribonuclease H-like"/>
    <property type="match status" value="1"/>
</dbReference>
<reference evidence="13 14" key="1">
    <citation type="submission" date="2008-07" db="EMBL/GenBank/DDBJ databases">
        <authorList>
            <person name="El-Sayed N."/>
            <person name="Caler E."/>
            <person name="Inman J."/>
            <person name="Amedeo P."/>
            <person name="Hass B."/>
            <person name="Wortman J."/>
        </authorList>
    </citation>
    <scope>NUCLEOTIDE SEQUENCE [LARGE SCALE GENOMIC DNA]</scope>
    <source>
        <strain evidence="14">ATCC 50983 / TXsc</strain>
    </source>
</reference>
<dbReference type="InterPro" id="IPR021109">
    <property type="entry name" value="Peptidase_aspartic_dom_sf"/>
</dbReference>
<evidence type="ECO:0000256" key="1">
    <source>
        <dbReference type="ARBA" id="ARBA00012493"/>
    </source>
</evidence>
<keyword evidence="7" id="KW-0695">RNA-directed DNA polymerase</keyword>
<dbReference type="InterPro" id="IPR041373">
    <property type="entry name" value="RT_RNaseH"/>
</dbReference>
<evidence type="ECO:0000313" key="13">
    <source>
        <dbReference type="EMBL" id="EEQ99118.1"/>
    </source>
</evidence>
<dbReference type="RefSeq" id="XP_002766401.1">
    <property type="nucleotide sequence ID" value="XM_002766355.1"/>
</dbReference>
<dbReference type="Gene3D" id="1.10.340.70">
    <property type="match status" value="1"/>
</dbReference>
<dbReference type="GO" id="GO:0004519">
    <property type="term" value="F:endonuclease activity"/>
    <property type="evidence" value="ECO:0007669"/>
    <property type="project" value="UniProtKB-KW"/>
</dbReference>
<evidence type="ECO:0000256" key="4">
    <source>
        <dbReference type="ARBA" id="ARBA00022722"/>
    </source>
</evidence>
<evidence type="ECO:0000259" key="10">
    <source>
        <dbReference type="PROSITE" id="PS50158"/>
    </source>
</evidence>
<proteinExistence type="predicted"/>
<dbReference type="InterPro" id="IPR036397">
    <property type="entry name" value="RNaseH_sf"/>
</dbReference>
<dbReference type="Gene3D" id="3.30.70.270">
    <property type="match status" value="2"/>
</dbReference>
<feature type="region of interest" description="Disordered" evidence="9">
    <location>
        <begin position="1"/>
        <end position="33"/>
    </location>
</feature>
<dbReference type="InterPro" id="IPR012337">
    <property type="entry name" value="RNaseH-like_sf"/>
</dbReference>
<keyword evidence="5" id="KW-0255">Endonuclease</keyword>
<evidence type="ECO:0000259" key="12">
    <source>
        <dbReference type="PROSITE" id="PS50994"/>
    </source>
</evidence>
<evidence type="ECO:0000256" key="8">
    <source>
        <dbReference type="PROSITE-ProRule" id="PRU00047"/>
    </source>
</evidence>
<dbReference type="SMART" id="SM00343">
    <property type="entry name" value="ZnF_C2HC"/>
    <property type="match status" value="1"/>
</dbReference>
<evidence type="ECO:0000256" key="3">
    <source>
        <dbReference type="ARBA" id="ARBA00022695"/>
    </source>
</evidence>
<feature type="region of interest" description="Disordered" evidence="9">
    <location>
        <begin position="75"/>
        <end position="111"/>
    </location>
</feature>
<dbReference type="Gene3D" id="3.30.420.10">
    <property type="entry name" value="Ribonuclease H-like superfamily/Ribonuclease H"/>
    <property type="match status" value="1"/>
</dbReference>
<keyword evidence="4" id="KW-0540">Nuclease</keyword>
<dbReference type="GO" id="GO:0003676">
    <property type="term" value="F:nucleic acid binding"/>
    <property type="evidence" value="ECO:0007669"/>
    <property type="project" value="InterPro"/>
</dbReference>
<evidence type="ECO:0000313" key="14">
    <source>
        <dbReference type="Proteomes" id="UP000007800"/>
    </source>
</evidence>
<dbReference type="InterPro" id="IPR041588">
    <property type="entry name" value="Integrase_H2C2"/>
</dbReference>
<feature type="compositionally biased region" description="Basic and acidic residues" evidence="9">
    <location>
        <begin position="498"/>
        <end position="516"/>
    </location>
</feature>
<evidence type="ECO:0000259" key="11">
    <source>
        <dbReference type="PROSITE" id="PS50878"/>
    </source>
</evidence>
<feature type="domain" description="Integrase catalytic" evidence="12">
    <location>
        <begin position="1439"/>
        <end position="1619"/>
    </location>
</feature>
<dbReference type="SUPFAM" id="SSF56672">
    <property type="entry name" value="DNA/RNA polymerases"/>
    <property type="match status" value="1"/>
</dbReference>
<dbReference type="InterPro" id="IPR000477">
    <property type="entry name" value="RT_dom"/>
</dbReference>
<dbReference type="InParanoid" id="C5LVW7"/>
<dbReference type="PANTHER" id="PTHR37984">
    <property type="entry name" value="PROTEIN CBG26694"/>
    <property type="match status" value="1"/>
</dbReference>
<feature type="domain" description="CCHC-type" evidence="10">
    <location>
        <begin position="518"/>
        <end position="532"/>
    </location>
</feature>
<dbReference type="Gene3D" id="2.40.70.10">
    <property type="entry name" value="Acid Proteases"/>
    <property type="match status" value="1"/>
</dbReference>
<dbReference type="InterPro" id="IPR050951">
    <property type="entry name" value="Retrovirus_Pol_polyprotein"/>
</dbReference>
<feature type="compositionally biased region" description="Basic residues" evidence="9">
    <location>
        <begin position="517"/>
        <end position="527"/>
    </location>
</feature>
<dbReference type="InterPro" id="IPR001878">
    <property type="entry name" value="Znf_CCHC"/>
</dbReference>
<dbReference type="SUPFAM" id="SSF57756">
    <property type="entry name" value="Retrovirus zinc finger-like domains"/>
    <property type="match status" value="1"/>
</dbReference>
<dbReference type="GO" id="GO:0006508">
    <property type="term" value="P:proteolysis"/>
    <property type="evidence" value="ECO:0007669"/>
    <property type="project" value="InterPro"/>
</dbReference>
<dbReference type="OrthoDB" id="8947436at2759"/>
<dbReference type="Pfam" id="PF00078">
    <property type="entry name" value="RVT_1"/>
    <property type="match status" value="1"/>
</dbReference>
<protein>
    <recommendedName>
        <fullName evidence="1">RNA-directed DNA polymerase</fullName>
        <ecNumber evidence="1">2.7.7.49</ecNumber>
    </recommendedName>
</protein>
<dbReference type="GeneID" id="9044608"/>
<accession>C5LVW7</accession>
<keyword evidence="6" id="KW-0378">Hydrolase</keyword>
<feature type="compositionally biased region" description="Basic and acidic residues" evidence="9">
    <location>
        <begin position="528"/>
        <end position="551"/>
    </location>
</feature>
<feature type="compositionally biased region" description="Basic and acidic residues" evidence="9">
    <location>
        <begin position="469"/>
        <end position="484"/>
    </location>
</feature>
<gene>
    <name evidence="13" type="ORF">Pmar_PMAR023840</name>
</gene>
<dbReference type="PROSITE" id="PS50158">
    <property type="entry name" value="ZF_CCHC"/>
    <property type="match status" value="1"/>
</dbReference>
<feature type="region of interest" description="Disordered" evidence="9">
    <location>
        <begin position="1373"/>
        <end position="1396"/>
    </location>
</feature>
<dbReference type="InterPro" id="IPR001584">
    <property type="entry name" value="Integrase_cat-core"/>
</dbReference>
<dbReference type="PROSITE" id="PS50994">
    <property type="entry name" value="INTEGRASE"/>
    <property type="match status" value="1"/>
</dbReference>
<keyword evidence="14" id="KW-1185">Reference proteome</keyword>
<dbReference type="GO" id="GO:0003964">
    <property type="term" value="F:RNA-directed DNA polymerase activity"/>
    <property type="evidence" value="ECO:0007669"/>
    <property type="project" value="UniProtKB-KW"/>
</dbReference>
<evidence type="ECO:0000256" key="6">
    <source>
        <dbReference type="ARBA" id="ARBA00022801"/>
    </source>
</evidence>
<keyword evidence="3" id="KW-0548">Nucleotidyltransferase</keyword>
<keyword evidence="8" id="KW-0862">Zinc</keyword>
<dbReference type="PANTHER" id="PTHR37984:SF5">
    <property type="entry name" value="PROTEIN NYNRIN-LIKE"/>
    <property type="match status" value="1"/>
</dbReference>
<feature type="compositionally biased region" description="Polar residues" evidence="9">
    <location>
        <begin position="87"/>
        <end position="96"/>
    </location>
</feature>
<feature type="domain" description="Reverse transcriptase" evidence="11">
    <location>
        <begin position="837"/>
        <end position="1030"/>
    </location>
</feature>
<dbReference type="PROSITE" id="PS50878">
    <property type="entry name" value="RT_POL"/>
    <property type="match status" value="1"/>
</dbReference>
<dbReference type="GO" id="GO:0015074">
    <property type="term" value="P:DNA integration"/>
    <property type="evidence" value="ECO:0007669"/>
    <property type="project" value="InterPro"/>
</dbReference>
<dbReference type="Pfam" id="PF17921">
    <property type="entry name" value="Integrase_H2C2"/>
    <property type="match status" value="1"/>
</dbReference>
<evidence type="ECO:0000256" key="5">
    <source>
        <dbReference type="ARBA" id="ARBA00022759"/>
    </source>
</evidence>
<keyword evidence="8" id="KW-0863">Zinc-finger</keyword>
<dbReference type="Proteomes" id="UP000007800">
    <property type="component" value="Unassembled WGS sequence"/>
</dbReference>
<keyword evidence="2" id="KW-0808">Transferase</keyword>
<dbReference type="PROSITE" id="PS00141">
    <property type="entry name" value="ASP_PROTEASE"/>
    <property type="match status" value="1"/>
</dbReference>
<dbReference type="EC" id="2.7.7.49" evidence="1"/>
<dbReference type="InterPro" id="IPR001969">
    <property type="entry name" value="Aspartic_peptidase_AS"/>
</dbReference>
<sequence>MATPTCVHSTPGRKPGTVETNGTHRGASHHYDGGLFDNKVMPYRGLLSDVGLLPMMTVEPRTCAMVQTRRGATERIDAPGGEDGSPISPSQVSGNTSRHDMSPRGSGQSRTGVVAVVAEEAQSERIGQKAIDDFLSGLDGEVRAQIYGSLEEPRYLPKPEQAVSMGTLSLLEKTMGQSYNCWLTLANGLKGHAGERYGLDPRGFVKSWGLFAWAHSPASKWTGVVTKEEPAEHGEAQRMGCAWFDEVQRCLTLCRASLGAQLIVWVALLPSQLTLSLRQTLLDICKNEDANRDTALVWTKWVHWDGKSEKENVKVDYLAWTELLGGWLKQVLDVANEHFRPRPSLAKAMALWSGLKIAADEALEVFLQKEDELWLILHEHMQGGSIRWEHRRERIISAMMTCPSWRPAIQNSLEILEAASDYRSFRTRLLLERKLGLKKKILPRFEARRTTPASTAEQTFAGPEWATDQDPHLPEYHRVSELRRQGQGSVATATTPADDTRTDGEAQKVKERDRKEKRCYKCHKPGHRARECGKRGQRKKQTDDVRNDGTRLRPSSSATADDMIVEDPVLEEPSADSRIDNYGESVVEAKCDDPQCASHGNAATTGSLSSSALTVASTSERRTAVANGVPILIKSDLKGTDSYAYVFDFSDPSHNGELMIIRVYDHAGRPFNALLDSGSEVTLVSADKATSPCTRRNCVREGITIVGVGDKHTLTTPVDLFLAMSKNGPLVPVEASLSPGLPREVDAILGIGALRLLRWSVDPLKGVVTLRTPLHVCTKAMSKVNTVAPKQTLFAARIQVKQEDPPIKHRGFPIAPNRLRAARDTIDQLVDEGKIELLTPSQVLEPSQWISPVFLKRKATAPGEDVKYRILNDLRQVNTRLMIHSYPGDGNVPLLVNQIPRWCKAYACLDISSAFHCVPLEKPSRRYLGGVLAGVYFRWCVLPQGLGLSPYWWAKFIRDVLSRSGICDKFAGRVIILIYVDDVLLGGRNIEDVREAYHELCKILLAADIPLNQAKSKLPTTTLDFVGLHLDATGWGPTLSAMEALEALPAPRSREELMSVLGTVNYLRHAYDPADLQINLAPLQLLLKKHARYQWDTAQESAFHWLKGALKNTVFSFQPLDEPLYEHEGWVVQSDASDLGISFVLWRCKLDPELKSGEISPSYLSQHGVIVAASGRRLRGAEVNYATFDAEGLAVVEALKKLRPYLLLPTPSGGYPRTVVQTDSNASKCRFTAVPTFEDFTQNPVRFKRWCRWAEAIGDLFLNPGLELVHIRGDSNHLADLFSRVLQDCPSDDIGVYAVESGVMGADDELEDSCSCCSEFGSPNEDEVRHMVMAVEAPDEVPLELQQLHRANRIEADGSALIYTDAKGRRRTYVPEERRSSALDSAHGPAHASAERTERDLIESSLWWPRMGKDVGLFVRSCLECARHSASKAALRPRHELQPTLSSVSEENERFSSVAIDHCGPLPGTSGSLVLIMVDMVTGWLEATIVPNKSARCTVDALYQAWVCRWGWFRRLHSDNDMGYRSSIVEELCARYKVRHTFSPPRWPRANGCAEAVVKELKVVISKTSKGLQKQGYDVATLVAATVFLHNSSRVVGLPCSPFEAVTGAKPRTMSSFASTTCSSYGPVDVAKLEATVNLMKSAKESLRQKWRDYANRRASHHHGLSYGNDVTMGVLVFVVSDHSLKGRQVSGPFRVSRVEGARAWINGESSPVSVGQCIVYQPDYRFVDEASVEAASALEVSFESLNIGDAVFYCVIDSAPVGPPTMALDFGTVARLPAGDRVLVEPYYSSNGLRWQRRAPRDRYLKEVTRPSVKITRKSTRAVVDSDGHLMPDVIEMIRERGWPIPDEDVK</sequence>
<dbReference type="InterPro" id="IPR036875">
    <property type="entry name" value="Znf_CCHC_sf"/>
</dbReference>
<dbReference type="GO" id="GO:0008270">
    <property type="term" value="F:zinc ion binding"/>
    <property type="evidence" value="ECO:0007669"/>
    <property type="project" value="UniProtKB-KW"/>
</dbReference>
<evidence type="ECO:0000256" key="7">
    <source>
        <dbReference type="ARBA" id="ARBA00022918"/>
    </source>
</evidence>
<evidence type="ECO:0000256" key="2">
    <source>
        <dbReference type="ARBA" id="ARBA00022679"/>
    </source>
</evidence>
<dbReference type="Gene3D" id="4.10.60.10">
    <property type="entry name" value="Zinc finger, CCHC-type"/>
    <property type="match status" value="1"/>
</dbReference>
<dbReference type="GO" id="GO:0004190">
    <property type="term" value="F:aspartic-type endopeptidase activity"/>
    <property type="evidence" value="ECO:0007669"/>
    <property type="project" value="InterPro"/>
</dbReference>
<organism evidence="14">
    <name type="scientific">Perkinsus marinus (strain ATCC 50983 / TXsc)</name>
    <dbReference type="NCBI Taxonomy" id="423536"/>
    <lineage>
        <taxon>Eukaryota</taxon>
        <taxon>Sar</taxon>
        <taxon>Alveolata</taxon>
        <taxon>Perkinsozoa</taxon>
        <taxon>Perkinsea</taxon>
        <taxon>Perkinsida</taxon>
        <taxon>Perkinsidae</taxon>
        <taxon>Perkinsus</taxon>
    </lineage>
</organism>
<dbReference type="EMBL" id="GG686026">
    <property type="protein sequence ID" value="EEQ99118.1"/>
    <property type="molecule type" value="Genomic_DNA"/>
</dbReference>
<dbReference type="InterPro" id="IPR043502">
    <property type="entry name" value="DNA/RNA_pol_sf"/>
</dbReference>